<accession>A0A1G9E9J5</accession>
<feature type="chain" id="PRO_5011489832" description="Lipoprotein YgdI/YgdR-like SH3-like domain-containing protein" evidence="6">
    <location>
        <begin position="19"/>
        <end position="75"/>
    </location>
</feature>
<dbReference type="InterPro" id="IPR010920">
    <property type="entry name" value="LSM_dom_sf"/>
</dbReference>
<evidence type="ECO:0000259" key="7">
    <source>
        <dbReference type="Pfam" id="PF06004"/>
    </source>
</evidence>
<dbReference type="InterPro" id="IPR047807">
    <property type="entry name" value="YgdI/YgdR-like_SH3-like"/>
</dbReference>
<keyword evidence="4" id="KW-0564">Palmitate</keyword>
<evidence type="ECO:0000256" key="4">
    <source>
        <dbReference type="ARBA" id="ARBA00023139"/>
    </source>
</evidence>
<dbReference type="Pfam" id="PF06004">
    <property type="entry name" value="DUF903"/>
    <property type="match status" value="1"/>
</dbReference>
<dbReference type="Gene3D" id="2.30.30.100">
    <property type="match status" value="1"/>
</dbReference>
<feature type="domain" description="Lipoprotein YgdI/YgdR-like SH3-like" evidence="7">
    <location>
        <begin position="25"/>
        <end position="72"/>
    </location>
</feature>
<gene>
    <name evidence="8" type="ORF">SAMN05660337_1011</name>
</gene>
<keyword evidence="9" id="KW-1185">Reference proteome</keyword>
<evidence type="ECO:0000256" key="3">
    <source>
        <dbReference type="ARBA" id="ARBA00023136"/>
    </source>
</evidence>
<proteinExistence type="predicted"/>
<evidence type="ECO:0000313" key="8">
    <source>
        <dbReference type="EMBL" id="SDK72820.1"/>
    </source>
</evidence>
<keyword evidence="2 6" id="KW-0732">Signal</keyword>
<dbReference type="PROSITE" id="PS51257">
    <property type="entry name" value="PROKAR_LIPOPROTEIN"/>
    <property type="match status" value="1"/>
</dbReference>
<dbReference type="Proteomes" id="UP000199053">
    <property type="component" value="Unassembled WGS sequence"/>
</dbReference>
<feature type="signal peptide" evidence="6">
    <location>
        <begin position="1"/>
        <end position="18"/>
    </location>
</feature>
<keyword evidence="5" id="KW-0449">Lipoprotein</keyword>
<organism evidence="8 9">
    <name type="scientific">Maridesulfovibrio ferrireducens</name>
    <dbReference type="NCBI Taxonomy" id="246191"/>
    <lineage>
        <taxon>Bacteria</taxon>
        <taxon>Pseudomonadati</taxon>
        <taxon>Thermodesulfobacteriota</taxon>
        <taxon>Desulfovibrionia</taxon>
        <taxon>Desulfovibrionales</taxon>
        <taxon>Desulfovibrionaceae</taxon>
        <taxon>Maridesulfovibrio</taxon>
    </lineage>
</organism>
<evidence type="ECO:0000256" key="6">
    <source>
        <dbReference type="SAM" id="SignalP"/>
    </source>
</evidence>
<keyword evidence="3" id="KW-0472">Membrane</keyword>
<dbReference type="PANTHER" id="PTHR37011:SF1">
    <property type="entry name" value="POT FAMILY PEPTIDE TRANSPORT PROTEIN"/>
    <property type="match status" value="1"/>
</dbReference>
<dbReference type="InterPro" id="IPR010305">
    <property type="entry name" value="YgdI/YgdR-like"/>
</dbReference>
<name>A0A1G9E9J5_9BACT</name>
<evidence type="ECO:0000256" key="2">
    <source>
        <dbReference type="ARBA" id="ARBA00022729"/>
    </source>
</evidence>
<dbReference type="AlphaFoldDB" id="A0A1G9E9J5"/>
<dbReference type="RefSeq" id="WP_092158917.1">
    <property type="nucleotide sequence ID" value="NZ_FNGA01000002.1"/>
</dbReference>
<reference evidence="9" key="1">
    <citation type="submission" date="2016-10" db="EMBL/GenBank/DDBJ databases">
        <authorList>
            <person name="Varghese N."/>
            <person name="Submissions S."/>
        </authorList>
    </citation>
    <scope>NUCLEOTIDE SEQUENCE [LARGE SCALE GENOMIC DNA]</scope>
    <source>
        <strain evidence="9">DSM 16995</strain>
    </source>
</reference>
<dbReference type="PANTHER" id="PTHR37011">
    <property type="entry name" value="POT FAMILY PEPTIDE TRANSPORT PROTEIN-RELATED"/>
    <property type="match status" value="1"/>
</dbReference>
<protein>
    <recommendedName>
        <fullName evidence="7">Lipoprotein YgdI/YgdR-like SH3-like domain-containing protein</fullName>
    </recommendedName>
</protein>
<evidence type="ECO:0000313" key="9">
    <source>
        <dbReference type="Proteomes" id="UP000199053"/>
    </source>
</evidence>
<dbReference type="SUPFAM" id="SSF50182">
    <property type="entry name" value="Sm-like ribonucleoproteins"/>
    <property type="match status" value="1"/>
</dbReference>
<dbReference type="OrthoDB" id="5459839at2"/>
<dbReference type="STRING" id="246191.SAMN05660337_1011"/>
<evidence type="ECO:0000256" key="1">
    <source>
        <dbReference type="ARBA" id="ARBA00022475"/>
    </source>
</evidence>
<evidence type="ECO:0000256" key="5">
    <source>
        <dbReference type="ARBA" id="ARBA00023288"/>
    </source>
</evidence>
<keyword evidence="1" id="KW-1003">Cell membrane</keyword>
<dbReference type="EMBL" id="FNGA01000002">
    <property type="protein sequence ID" value="SDK72820.1"/>
    <property type="molecule type" value="Genomic_DNA"/>
</dbReference>
<dbReference type="NCBIfam" id="NF033216">
    <property type="entry name" value="lipo_YgdI_YgdR"/>
    <property type="match status" value="1"/>
</dbReference>
<sequence>MKKILGVLLVCIALFAFSGCGSTHYTVTKTDGSTIVSVGEPSYSDKSKSYELKDLDGDKVILKREDVKEIKENKD</sequence>